<evidence type="ECO:0000256" key="11">
    <source>
        <dbReference type="ARBA" id="ARBA00023163"/>
    </source>
</evidence>
<evidence type="ECO:0000256" key="10">
    <source>
        <dbReference type="ARBA" id="ARBA00023159"/>
    </source>
</evidence>
<dbReference type="OrthoDB" id="2288868at2759"/>
<protein>
    <recommendedName>
        <fullName evidence="5">EKC/KEOPS complex subunit GON7</fullName>
    </recommendedName>
</protein>
<keyword evidence="7" id="KW-0819">tRNA processing</keyword>
<comment type="function">
    <text evidence="13">Component of the EKC/KEOPS complex that is required for the formation of a threonylcarbamoyl group on adenosine at position 37 (t(6)A37) in tRNAs that read codons beginning with adenine. The complex is probably involved in the transfer of the threonylcarbamoyl moiety of threonylcarbamoyl-AMP (TC-AMP) to the N6 group of A37. GON7 likely plays a supporting role to the catalytic subunit KAE1 in the complex. The EKC/KEOPS complex also promotes both telomere uncapping and telomere elongation. The complex is required for efficient recruitment of transcriptional coactivators.</text>
</comment>
<proteinExistence type="inferred from homology"/>
<evidence type="ECO:0000256" key="12">
    <source>
        <dbReference type="ARBA" id="ARBA00023242"/>
    </source>
</evidence>
<keyword evidence="10" id="KW-0010">Activator</keyword>
<evidence type="ECO:0000256" key="7">
    <source>
        <dbReference type="ARBA" id="ARBA00022694"/>
    </source>
</evidence>
<evidence type="ECO:0000256" key="13">
    <source>
        <dbReference type="ARBA" id="ARBA00025393"/>
    </source>
</evidence>
<reference evidence="14 15" key="1">
    <citation type="submission" date="2018-07" db="EMBL/GenBank/DDBJ databases">
        <title>Draft Genome Assemblies for Five Robust Yarrowia lipolytica Strains Exhibiting High Lipid Production and Pentose Sugar Utilization and Sugar Alcohol Secretion from Undetoxified Lignocellulosic Biomass Hydrolysates.</title>
        <authorList>
            <consortium name="DOE Joint Genome Institute"/>
            <person name="Walker C."/>
            <person name="Ryu S."/>
            <person name="Na H."/>
            <person name="Zane M."/>
            <person name="LaButti K."/>
            <person name="Lipzen A."/>
            <person name="Haridas S."/>
            <person name="Barry K."/>
            <person name="Grigoriev I.V."/>
            <person name="Quarterman J."/>
            <person name="Slininger P."/>
            <person name="Dien B."/>
            <person name="Trinh C.T."/>
        </authorList>
    </citation>
    <scope>NUCLEOTIDE SEQUENCE [LARGE SCALE GENOMIC DNA]</scope>
    <source>
        <strain evidence="14 15">YB392</strain>
    </source>
</reference>
<dbReference type="AlphaFoldDB" id="A0A371C1Y0"/>
<organism evidence="14 15">
    <name type="scientific">Yarrowia lipolytica</name>
    <name type="common">Candida lipolytica</name>
    <dbReference type="NCBI Taxonomy" id="4952"/>
    <lineage>
        <taxon>Eukaryota</taxon>
        <taxon>Fungi</taxon>
        <taxon>Dikarya</taxon>
        <taxon>Ascomycota</taxon>
        <taxon>Saccharomycotina</taxon>
        <taxon>Dipodascomycetes</taxon>
        <taxon>Dipodascales</taxon>
        <taxon>Dipodascales incertae sedis</taxon>
        <taxon>Yarrowia</taxon>
    </lineage>
</organism>
<keyword evidence="8" id="KW-0779">Telomere</keyword>
<comment type="subunit">
    <text evidence="4">Component of the EKC/KEOPS complex composed of at least BUD32, CGI121, GON7, KAE1 and PCC1; the whole complex dimerizes.</text>
</comment>
<evidence type="ECO:0000256" key="6">
    <source>
        <dbReference type="ARBA" id="ARBA00022454"/>
    </source>
</evidence>
<dbReference type="InterPro" id="IPR014849">
    <property type="entry name" value="EKC/KEOPS_Gon7"/>
</dbReference>
<evidence type="ECO:0000256" key="9">
    <source>
        <dbReference type="ARBA" id="ARBA00023015"/>
    </source>
</evidence>
<accession>A0A371C1Y0</accession>
<dbReference type="GO" id="GO:0008033">
    <property type="term" value="P:tRNA processing"/>
    <property type="evidence" value="ECO:0007669"/>
    <property type="project" value="UniProtKB-KW"/>
</dbReference>
<evidence type="ECO:0000256" key="3">
    <source>
        <dbReference type="ARBA" id="ARBA00008529"/>
    </source>
</evidence>
<name>A0A371C1Y0_YARLL</name>
<keyword evidence="6" id="KW-0158">Chromosome</keyword>
<dbReference type="GO" id="GO:0005634">
    <property type="term" value="C:nucleus"/>
    <property type="evidence" value="ECO:0007669"/>
    <property type="project" value="UniProtKB-SubCell"/>
</dbReference>
<evidence type="ECO:0000256" key="2">
    <source>
        <dbReference type="ARBA" id="ARBA00004574"/>
    </source>
</evidence>
<dbReference type="Proteomes" id="UP000256601">
    <property type="component" value="Unassembled WGS sequence"/>
</dbReference>
<evidence type="ECO:0000256" key="1">
    <source>
        <dbReference type="ARBA" id="ARBA00004123"/>
    </source>
</evidence>
<gene>
    <name evidence="14" type="ORF">B0I71DRAFT_134495</name>
</gene>
<dbReference type="EMBL" id="KZ859039">
    <property type="protein sequence ID" value="RDW24321.1"/>
    <property type="molecule type" value="Genomic_DNA"/>
</dbReference>
<dbReference type="GO" id="GO:0000781">
    <property type="term" value="C:chromosome, telomeric region"/>
    <property type="evidence" value="ECO:0007669"/>
    <property type="project" value="UniProtKB-SubCell"/>
</dbReference>
<comment type="subcellular location">
    <subcellularLocation>
        <location evidence="2">Chromosome</location>
        <location evidence="2">Telomere</location>
    </subcellularLocation>
    <subcellularLocation>
        <location evidence="1">Nucleus</location>
    </subcellularLocation>
</comment>
<comment type="similarity">
    <text evidence="3">Belongs to the GON7 family.</text>
</comment>
<keyword evidence="9" id="KW-0805">Transcription regulation</keyword>
<sequence>MTRTGVKATYNAPEHEPTVLEPSQATDQEVATDRDAPTAPSDSALGQIRADVIRVQSVINKFLTARMQNDVQDEKFESRLLDGDDEIEEDE</sequence>
<dbReference type="Pfam" id="PF08738">
    <property type="entry name" value="Gon7"/>
    <property type="match status" value="1"/>
</dbReference>
<evidence type="ECO:0000313" key="14">
    <source>
        <dbReference type="EMBL" id="RDW24321.1"/>
    </source>
</evidence>
<keyword evidence="11" id="KW-0804">Transcription</keyword>
<keyword evidence="12" id="KW-0539">Nucleus</keyword>
<evidence type="ECO:0000256" key="8">
    <source>
        <dbReference type="ARBA" id="ARBA00022895"/>
    </source>
</evidence>
<evidence type="ECO:0000313" key="15">
    <source>
        <dbReference type="Proteomes" id="UP000256601"/>
    </source>
</evidence>
<evidence type="ECO:0000256" key="4">
    <source>
        <dbReference type="ARBA" id="ARBA00011534"/>
    </source>
</evidence>
<evidence type="ECO:0000256" key="5">
    <source>
        <dbReference type="ARBA" id="ARBA00019746"/>
    </source>
</evidence>